<evidence type="ECO:0000313" key="2">
    <source>
        <dbReference type="EMBL" id="SER37791.1"/>
    </source>
</evidence>
<organism evidence="2 3">
    <name type="scientific">Neolewinella agarilytica</name>
    <dbReference type="NCBI Taxonomy" id="478744"/>
    <lineage>
        <taxon>Bacteria</taxon>
        <taxon>Pseudomonadati</taxon>
        <taxon>Bacteroidota</taxon>
        <taxon>Saprospiria</taxon>
        <taxon>Saprospirales</taxon>
        <taxon>Lewinellaceae</taxon>
        <taxon>Neolewinella</taxon>
    </lineage>
</organism>
<dbReference type="Pfam" id="PF06170">
    <property type="entry name" value="DUF983"/>
    <property type="match status" value="1"/>
</dbReference>
<accession>A0A1H9NPH5</accession>
<feature type="transmembrane region" description="Helical" evidence="1">
    <location>
        <begin position="87"/>
        <end position="105"/>
    </location>
</feature>
<dbReference type="GO" id="GO:0005956">
    <property type="term" value="C:protein kinase CK2 complex"/>
    <property type="evidence" value="ECO:0007669"/>
    <property type="project" value="InterPro"/>
</dbReference>
<evidence type="ECO:0000256" key="1">
    <source>
        <dbReference type="SAM" id="Phobius"/>
    </source>
</evidence>
<keyword evidence="3" id="KW-1185">Reference proteome</keyword>
<protein>
    <recommendedName>
        <fullName evidence="4">DUF983 domain-containing protein</fullName>
    </recommendedName>
</protein>
<dbReference type="GO" id="GO:0019887">
    <property type="term" value="F:protein kinase regulator activity"/>
    <property type="evidence" value="ECO:0007669"/>
    <property type="project" value="InterPro"/>
</dbReference>
<gene>
    <name evidence="2" type="ORF">SAMN05444359_13846</name>
</gene>
<dbReference type="InterPro" id="IPR035991">
    <property type="entry name" value="Casein_kinase_II_beta-like"/>
</dbReference>
<dbReference type="RefSeq" id="WP_090173164.1">
    <property type="nucleotide sequence ID" value="NZ_FOFB01000038.1"/>
</dbReference>
<dbReference type="InParanoid" id="A0A1H9NPH5"/>
<feature type="transmembrane region" description="Helical" evidence="1">
    <location>
        <begin position="54"/>
        <end position="81"/>
    </location>
</feature>
<dbReference type="InterPro" id="IPR009325">
    <property type="entry name" value="DUF983"/>
</dbReference>
<keyword evidence="1" id="KW-1133">Transmembrane helix</keyword>
<dbReference type="AlphaFoldDB" id="A0A1H9NPH5"/>
<keyword evidence="1" id="KW-0812">Transmembrane</keyword>
<reference evidence="3" key="1">
    <citation type="submission" date="2016-10" db="EMBL/GenBank/DDBJ databases">
        <authorList>
            <person name="Varghese N."/>
            <person name="Submissions S."/>
        </authorList>
    </citation>
    <scope>NUCLEOTIDE SEQUENCE [LARGE SCALE GENOMIC DNA]</scope>
    <source>
        <strain evidence="3">DSM 24740</strain>
    </source>
</reference>
<sequence length="143" mass="16283">MPAKPSILSSLFGFRCPNCRRGDLFPTGSFTFNKPFEQYEHCPKCGQNYFPEPGFYYGAMFLSYIGSAFFCLGFVMLLHWVWGWSTAASFAALLVVVGLLFVWWFRFSRSAYFHLVTKYHPEATEAVDKGTLSVPEPKSTSQN</sequence>
<proteinExistence type="predicted"/>
<keyword evidence="1" id="KW-0472">Membrane</keyword>
<evidence type="ECO:0000313" key="3">
    <source>
        <dbReference type="Proteomes" id="UP000199021"/>
    </source>
</evidence>
<dbReference type="OrthoDB" id="9790326at2"/>
<dbReference type="SUPFAM" id="SSF57798">
    <property type="entry name" value="Casein kinase II beta subunit"/>
    <property type="match status" value="1"/>
</dbReference>
<dbReference type="STRING" id="478744.SAMN05444359_13846"/>
<dbReference type="EMBL" id="FOFB01000038">
    <property type="protein sequence ID" value="SER37791.1"/>
    <property type="molecule type" value="Genomic_DNA"/>
</dbReference>
<evidence type="ECO:0008006" key="4">
    <source>
        <dbReference type="Google" id="ProtNLM"/>
    </source>
</evidence>
<name>A0A1H9NPH5_9BACT</name>
<dbReference type="Proteomes" id="UP000199021">
    <property type="component" value="Unassembled WGS sequence"/>
</dbReference>